<dbReference type="CDD" id="cd01948">
    <property type="entry name" value="EAL"/>
    <property type="match status" value="1"/>
</dbReference>
<dbReference type="Pfam" id="PF00990">
    <property type="entry name" value="GGDEF"/>
    <property type="match status" value="1"/>
</dbReference>
<dbReference type="Gene3D" id="3.30.70.270">
    <property type="match status" value="1"/>
</dbReference>
<evidence type="ECO:0000256" key="1">
    <source>
        <dbReference type="SAM" id="Phobius"/>
    </source>
</evidence>
<dbReference type="NCBIfam" id="TIGR00254">
    <property type="entry name" value="GGDEF"/>
    <property type="match status" value="1"/>
</dbReference>
<comment type="caution">
    <text evidence="4">The sequence shown here is derived from an EMBL/GenBank/DDBJ whole genome shotgun (WGS) entry which is preliminary data.</text>
</comment>
<protein>
    <submittedName>
        <fullName evidence="4">EAL domain-containing protein</fullName>
    </submittedName>
</protein>
<dbReference type="PROSITE" id="PS50887">
    <property type="entry name" value="GGDEF"/>
    <property type="match status" value="1"/>
</dbReference>
<keyword evidence="5" id="KW-1185">Reference proteome</keyword>
<feature type="transmembrane region" description="Helical" evidence="1">
    <location>
        <begin position="64"/>
        <end position="84"/>
    </location>
</feature>
<dbReference type="PROSITE" id="PS50883">
    <property type="entry name" value="EAL"/>
    <property type="match status" value="1"/>
</dbReference>
<dbReference type="Pfam" id="PF00563">
    <property type="entry name" value="EAL"/>
    <property type="match status" value="1"/>
</dbReference>
<keyword evidence="1" id="KW-0812">Transmembrane</keyword>
<evidence type="ECO:0000259" key="2">
    <source>
        <dbReference type="PROSITE" id="PS50883"/>
    </source>
</evidence>
<dbReference type="SUPFAM" id="SSF141868">
    <property type="entry name" value="EAL domain-like"/>
    <property type="match status" value="1"/>
</dbReference>
<dbReference type="EMBL" id="WJBC01000003">
    <property type="protein sequence ID" value="MBC3803543.1"/>
    <property type="molecule type" value="Genomic_DNA"/>
</dbReference>
<feature type="domain" description="GGDEF" evidence="3">
    <location>
        <begin position="386"/>
        <end position="519"/>
    </location>
</feature>
<name>A0ABR6WSN9_9FIRM</name>
<feature type="transmembrane region" description="Helical" evidence="1">
    <location>
        <begin position="164"/>
        <end position="186"/>
    </location>
</feature>
<sequence length="789" mass="89762">MKKINYYRALILIGFTFTAYLISVIYQLESLSSILSPVNAFLAAFFLFLTYLKSNQKNWVKYSLLFYALACLSWFLGDGLWVYYEHIIGIDPSEVALITTTYLLTNVFLALGALIFAIYQFRNWNLAKLVLDVIIFSLGAILVIWIVFFNRSFEILSLLTVEGFFSAISITLDLLVYTGIVVWYLSIRSGKILMYMRLMSGGLFFFTLSDFYYYYTAYNNNYTPDSFSDVAYISTLLIIAIGGLLYLYRYNQDTIVTLEFSTNIGKRSKELLIPACFVLVMLTKGFVLTEFLIFTTLFVVYLASNAYIQSTVKTAELLKKEMELNTELESLVSERTQKLREANRKLLAKNRELSYLSNTDTLTNLYNRRYFLSLLEEDLAKLPSGQTVTLFFMDLDRFKLINDTYGHDIGDRVLVEISDRLNRATCDNSIISRMGGDEFVLACTGCSDNATASDMATRIIAACSQEVLINGYIFHPAVSIGISIYPQDASDLETLIKNADIALYHAKSQGINKFAVYNAVIDGQAKKRNEIELFLRKTDFYQDLRLYYQPQFSIPDHKLTGAEALIRWISKDSEIMTPVEFIKIAEETDRINEIGIWVLKKAVLQIIAWNNKYDQNLKMGINISPKQLNSTHLLSELKQLTQNQSFNPNWLDIEITENIAMDGEYRMTQIFDLFKSIGMSISIDDFGIGYSSISTLKHFSFDRIKIAKPLIDSIAVNGKGKQIVKAIVLLAKTIGIQTIAEGVETREQLDALVAVGCEQIQGFYLGRPVPAEEFEALFLKDFTPKKPQV</sequence>
<dbReference type="InterPro" id="IPR035919">
    <property type="entry name" value="EAL_sf"/>
</dbReference>
<feature type="transmembrane region" description="Helical" evidence="1">
    <location>
        <begin position="96"/>
        <end position="117"/>
    </location>
</feature>
<dbReference type="PANTHER" id="PTHR44757:SF2">
    <property type="entry name" value="BIOFILM ARCHITECTURE MAINTENANCE PROTEIN MBAA"/>
    <property type="match status" value="1"/>
</dbReference>
<dbReference type="InterPro" id="IPR043128">
    <property type="entry name" value="Rev_trsase/Diguanyl_cyclase"/>
</dbReference>
<feature type="transmembrane region" description="Helical" evidence="1">
    <location>
        <begin position="271"/>
        <end position="303"/>
    </location>
</feature>
<dbReference type="CDD" id="cd01949">
    <property type="entry name" value="GGDEF"/>
    <property type="match status" value="1"/>
</dbReference>
<dbReference type="SUPFAM" id="SSF55073">
    <property type="entry name" value="Nucleotide cyclase"/>
    <property type="match status" value="1"/>
</dbReference>
<evidence type="ECO:0000313" key="5">
    <source>
        <dbReference type="Proteomes" id="UP000603234"/>
    </source>
</evidence>
<feature type="transmembrane region" description="Helical" evidence="1">
    <location>
        <begin position="34"/>
        <end position="52"/>
    </location>
</feature>
<gene>
    <name evidence="4" type="ORF">GH808_03715</name>
</gene>
<dbReference type="SMART" id="SM00267">
    <property type="entry name" value="GGDEF"/>
    <property type="match status" value="1"/>
</dbReference>
<dbReference type="Proteomes" id="UP000603234">
    <property type="component" value="Unassembled WGS sequence"/>
</dbReference>
<keyword evidence="1" id="KW-1133">Transmembrane helix</keyword>
<organism evidence="4 5">
    <name type="scientific">Acetobacterium fimetarium</name>
    <dbReference type="NCBI Taxonomy" id="52691"/>
    <lineage>
        <taxon>Bacteria</taxon>
        <taxon>Bacillati</taxon>
        <taxon>Bacillota</taxon>
        <taxon>Clostridia</taxon>
        <taxon>Eubacteriales</taxon>
        <taxon>Eubacteriaceae</taxon>
        <taxon>Acetobacterium</taxon>
    </lineage>
</organism>
<feature type="domain" description="EAL" evidence="2">
    <location>
        <begin position="528"/>
        <end position="782"/>
    </location>
</feature>
<dbReference type="InterPro" id="IPR000160">
    <property type="entry name" value="GGDEF_dom"/>
</dbReference>
<dbReference type="InterPro" id="IPR001633">
    <property type="entry name" value="EAL_dom"/>
</dbReference>
<dbReference type="InterPro" id="IPR052155">
    <property type="entry name" value="Biofilm_reg_signaling"/>
</dbReference>
<dbReference type="SMART" id="SM00052">
    <property type="entry name" value="EAL"/>
    <property type="match status" value="1"/>
</dbReference>
<proteinExistence type="predicted"/>
<evidence type="ECO:0000313" key="4">
    <source>
        <dbReference type="EMBL" id="MBC3803543.1"/>
    </source>
</evidence>
<dbReference type="InterPro" id="IPR029787">
    <property type="entry name" value="Nucleotide_cyclase"/>
</dbReference>
<feature type="transmembrane region" description="Helical" evidence="1">
    <location>
        <begin position="129"/>
        <end position="149"/>
    </location>
</feature>
<feature type="transmembrane region" description="Helical" evidence="1">
    <location>
        <begin position="198"/>
        <end position="215"/>
    </location>
</feature>
<evidence type="ECO:0000259" key="3">
    <source>
        <dbReference type="PROSITE" id="PS50887"/>
    </source>
</evidence>
<accession>A0ABR6WSN9</accession>
<feature type="transmembrane region" description="Helical" evidence="1">
    <location>
        <begin position="7"/>
        <end position="28"/>
    </location>
</feature>
<reference evidence="4 5" key="1">
    <citation type="journal article" date="2020" name="mSystems">
        <title>Defining Genomic and Predicted Metabolic Features of the Acetobacterium Genus.</title>
        <authorList>
            <person name="Ross D.E."/>
            <person name="Marshall C.W."/>
            <person name="Gulliver D."/>
            <person name="May H.D."/>
            <person name="Norman R.S."/>
        </authorList>
    </citation>
    <scope>NUCLEOTIDE SEQUENCE [LARGE SCALE GENOMIC DNA]</scope>
    <source>
        <strain evidence="4 5">DSM 8238</strain>
    </source>
</reference>
<dbReference type="Gene3D" id="3.20.20.450">
    <property type="entry name" value="EAL domain"/>
    <property type="match status" value="1"/>
</dbReference>
<feature type="transmembrane region" description="Helical" evidence="1">
    <location>
        <begin position="230"/>
        <end position="250"/>
    </location>
</feature>
<dbReference type="RefSeq" id="WP_186841449.1">
    <property type="nucleotide sequence ID" value="NZ_WJBC01000003.1"/>
</dbReference>
<keyword evidence="1" id="KW-0472">Membrane</keyword>
<dbReference type="PANTHER" id="PTHR44757">
    <property type="entry name" value="DIGUANYLATE CYCLASE DGCP"/>
    <property type="match status" value="1"/>
</dbReference>